<gene>
    <name evidence="1" type="ORF">Q7X28_05150</name>
</gene>
<dbReference type="Proteomes" id="UP001178281">
    <property type="component" value="Unassembled WGS sequence"/>
</dbReference>
<organism evidence="1 2">
    <name type="scientific">Tsukamurella strandjordii</name>
    <dbReference type="NCBI Taxonomy" id="147577"/>
    <lineage>
        <taxon>Bacteria</taxon>
        <taxon>Bacillati</taxon>
        <taxon>Actinomycetota</taxon>
        <taxon>Actinomycetes</taxon>
        <taxon>Mycobacteriales</taxon>
        <taxon>Tsukamurellaceae</taxon>
        <taxon>Tsukamurella</taxon>
    </lineage>
</organism>
<evidence type="ECO:0000313" key="1">
    <source>
        <dbReference type="EMBL" id="MDP0397306.1"/>
    </source>
</evidence>
<proteinExistence type="predicted"/>
<reference evidence="1" key="1">
    <citation type="submission" date="2023-08" db="EMBL/GenBank/DDBJ databases">
        <title>The draft genome of Tsukamurella strandjordii strain 050030.</title>
        <authorList>
            <person name="Zhao F."/>
            <person name="Feng Y."/>
            <person name="Zong Z."/>
        </authorList>
    </citation>
    <scope>NUCLEOTIDE SEQUENCE</scope>
    <source>
        <strain evidence="1">050030</strain>
    </source>
</reference>
<accession>A0AA90N840</accession>
<evidence type="ECO:0000313" key="2">
    <source>
        <dbReference type="Proteomes" id="UP001178281"/>
    </source>
</evidence>
<comment type="caution">
    <text evidence="1">The sequence shown here is derived from an EMBL/GenBank/DDBJ whole genome shotgun (WGS) entry which is preliminary data.</text>
</comment>
<dbReference type="AlphaFoldDB" id="A0AA90N840"/>
<sequence length="128" mass="13328">MMRTRAVAMVFAVVLGLAVTFMHTGIGPVGHAMPTTPQHDGAPLAATASANHGPQFEKPTFDAVHEHKAHDCAGTVAKQHALGTPSLVATLPVIGRTAGIEPRVLAAFARGPPPWTVLSLADLCLLRI</sequence>
<protein>
    <submittedName>
        <fullName evidence="1">Uncharacterized protein</fullName>
    </submittedName>
</protein>
<keyword evidence="2" id="KW-1185">Reference proteome</keyword>
<dbReference type="RefSeq" id="WP_305110541.1">
    <property type="nucleotide sequence ID" value="NZ_JAUTIX010000002.1"/>
</dbReference>
<dbReference type="EMBL" id="JAUTIX010000002">
    <property type="protein sequence ID" value="MDP0397306.1"/>
    <property type="molecule type" value="Genomic_DNA"/>
</dbReference>
<name>A0AA90N840_9ACTN</name>